<dbReference type="PANTHER" id="PTHR20857">
    <property type="entry name" value="THIAMINE-PHOSPHATE PYROPHOSPHORYLASE"/>
    <property type="match status" value="1"/>
</dbReference>
<dbReference type="InterPro" id="IPR022998">
    <property type="entry name" value="ThiamineP_synth_TenI"/>
</dbReference>
<dbReference type="GO" id="GO:0004789">
    <property type="term" value="F:thiamine-phosphate diphosphorylase activity"/>
    <property type="evidence" value="ECO:0007669"/>
    <property type="project" value="TreeGrafter"/>
</dbReference>
<dbReference type="GO" id="GO:0005737">
    <property type="term" value="C:cytoplasm"/>
    <property type="evidence" value="ECO:0007669"/>
    <property type="project" value="TreeGrafter"/>
</dbReference>
<proteinExistence type="predicted"/>
<dbReference type="AlphaFoldDB" id="A0A1Y6FEF1"/>
<protein>
    <submittedName>
        <fullName evidence="4">Thiamine-phosphate pyrophosphorylase</fullName>
    </submittedName>
</protein>
<dbReference type="InterPro" id="IPR036206">
    <property type="entry name" value="ThiamineP_synth_sf"/>
</dbReference>
<evidence type="ECO:0000313" key="4">
    <source>
        <dbReference type="EMBL" id="SMQ73029.1"/>
    </source>
</evidence>
<dbReference type="OrthoDB" id="7159061at2"/>
<dbReference type="Gene3D" id="3.20.20.70">
    <property type="entry name" value="Aldolase class I"/>
    <property type="match status" value="1"/>
</dbReference>
<organism evidence="4 5">
    <name type="scientific">Devosia lucknowensis</name>
    <dbReference type="NCBI Taxonomy" id="1096929"/>
    <lineage>
        <taxon>Bacteria</taxon>
        <taxon>Pseudomonadati</taxon>
        <taxon>Pseudomonadota</taxon>
        <taxon>Alphaproteobacteria</taxon>
        <taxon>Hyphomicrobiales</taxon>
        <taxon>Devosiaceae</taxon>
        <taxon>Devosia</taxon>
    </lineage>
</organism>
<dbReference type="InterPro" id="IPR013785">
    <property type="entry name" value="Aldolase_TIM"/>
</dbReference>
<dbReference type="Pfam" id="PF02581">
    <property type="entry name" value="TMP-TENI"/>
    <property type="match status" value="1"/>
</dbReference>
<accession>A0A1Y6FEF1</accession>
<evidence type="ECO:0000256" key="2">
    <source>
        <dbReference type="ARBA" id="ARBA00022977"/>
    </source>
</evidence>
<dbReference type="RefSeq" id="WP_086470471.1">
    <property type="nucleotide sequence ID" value="NZ_FXWK01000001.1"/>
</dbReference>
<evidence type="ECO:0000259" key="3">
    <source>
        <dbReference type="Pfam" id="PF02581"/>
    </source>
</evidence>
<dbReference type="SUPFAM" id="SSF51391">
    <property type="entry name" value="Thiamin phosphate synthase"/>
    <property type="match status" value="1"/>
</dbReference>
<feature type="domain" description="Thiamine phosphate synthase/TenI" evidence="3">
    <location>
        <begin position="5"/>
        <end position="155"/>
    </location>
</feature>
<dbReference type="CDD" id="cd00564">
    <property type="entry name" value="TMP_TenI"/>
    <property type="match status" value="1"/>
</dbReference>
<gene>
    <name evidence="4" type="ORF">SAMN06295905_2231</name>
</gene>
<dbReference type="GO" id="GO:0009228">
    <property type="term" value="P:thiamine biosynthetic process"/>
    <property type="evidence" value="ECO:0007669"/>
    <property type="project" value="UniProtKB-KW"/>
</dbReference>
<comment type="pathway">
    <text evidence="1">Cofactor biosynthesis; thiamine diphosphate biosynthesis.</text>
</comment>
<evidence type="ECO:0000256" key="1">
    <source>
        <dbReference type="ARBA" id="ARBA00004948"/>
    </source>
</evidence>
<dbReference type="Proteomes" id="UP000194474">
    <property type="component" value="Unassembled WGS sequence"/>
</dbReference>
<evidence type="ECO:0000313" key="5">
    <source>
        <dbReference type="Proteomes" id="UP000194474"/>
    </source>
</evidence>
<dbReference type="EMBL" id="FXWK01000001">
    <property type="protein sequence ID" value="SMQ73029.1"/>
    <property type="molecule type" value="Genomic_DNA"/>
</dbReference>
<sequence>MAPQLYLITPEAPNPEQFPRQLMGVLSGPEVAALLIRRGALDDAGYAAMAERIVQIGQAAGAAVLIEDDVEMARTLGADGVHVTSGGVKAIRAAVAALKPDGIVGAGNVRTRHDAMSFGELDVDYLMFGPLGGATDPQAAELAQWWAETFEVPAIYSDPAADQALVTSTPAEFLALSDCVWAAPDAGAALSGFDKAVKASA</sequence>
<keyword evidence="5" id="KW-1185">Reference proteome</keyword>
<keyword evidence="2" id="KW-0784">Thiamine biosynthesis</keyword>
<name>A0A1Y6FEF1_9HYPH</name>
<reference evidence="5" key="1">
    <citation type="submission" date="2017-04" db="EMBL/GenBank/DDBJ databases">
        <authorList>
            <person name="Varghese N."/>
            <person name="Submissions S."/>
        </authorList>
    </citation>
    <scope>NUCLEOTIDE SEQUENCE [LARGE SCALE GENOMIC DNA]</scope>
</reference>
<dbReference type="PANTHER" id="PTHR20857:SF23">
    <property type="entry name" value="THIAMINE BIOSYNTHETIC BIFUNCTIONAL ENZYME"/>
    <property type="match status" value="1"/>
</dbReference>